<protein>
    <recommendedName>
        <fullName evidence="5">Restriction of telomere capping protein 4</fullName>
    </recommendedName>
</protein>
<dbReference type="GO" id="GO:0005634">
    <property type="term" value="C:nucleus"/>
    <property type="evidence" value="ECO:0007669"/>
    <property type="project" value="UniProtKB-SubCell"/>
</dbReference>
<comment type="similarity">
    <text evidence="4">Belongs to the RTC4 family.</text>
</comment>
<evidence type="ECO:0000256" key="6">
    <source>
        <dbReference type="ARBA" id="ARBA00022490"/>
    </source>
</evidence>
<name>A0A151GG49_DRECN</name>
<evidence type="ECO:0000256" key="8">
    <source>
        <dbReference type="SAM" id="MobiDB-lite"/>
    </source>
</evidence>
<dbReference type="EMBL" id="LAYC01000003">
    <property type="protein sequence ID" value="KYK56021.1"/>
    <property type="molecule type" value="Genomic_DNA"/>
</dbReference>
<keyword evidence="6" id="KW-0963">Cytoplasm</keyword>
<proteinExistence type="inferred from homology"/>
<dbReference type="InterPro" id="IPR028094">
    <property type="entry name" value="RTC4_C"/>
</dbReference>
<dbReference type="RefSeq" id="XP_040655373.1">
    <property type="nucleotide sequence ID" value="XM_040805269.1"/>
</dbReference>
<accession>A0A151GG49</accession>
<dbReference type="Proteomes" id="UP000076580">
    <property type="component" value="Chromosome 03"/>
</dbReference>
<keyword evidence="11" id="KW-1185">Reference proteome</keyword>
<evidence type="ECO:0000313" key="11">
    <source>
        <dbReference type="Proteomes" id="UP000076580"/>
    </source>
</evidence>
<evidence type="ECO:0000259" key="9">
    <source>
        <dbReference type="SMART" id="SM01312"/>
    </source>
</evidence>
<dbReference type="GeneID" id="63720630"/>
<dbReference type="Pfam" id="PF14474">
    <property type="entry name" value="RTC4"/>
    <property type="match status" value="1"/>
</dbReference>
<dbReference type="SMART" id="SM01312">
    <property type="entry name" value="RTC4"/>
    <property type="match status" value="1"/>
</dbReference>
<reference evidence="10 11" key="1">
    <citation type="journal article" date="2016" name="Sci. Rep.">
        <title>Insights into Adaptations to a Near-Obligate Nematode Endoparasitic Lifestyle from the Finished Genome of Drechmeria coniospora.</title>
        <authorList>
            <person name="Zhang L."/>
            <person name="Zhou Z."/>
            <person name="Guo Q."/>
            <person name="Fokkens L."/>
            <person name="Miskei M."/>
            <person name="Pocsi I."/>
            <person name="Zhang W."/>
            <person name="Chen M."/>
            <person name="Wang L."/>
            <person name="Sun Y."/>
            <person name="Donzelli B.G."/>
            <person name="Gibson D.M."/>
            <person name="Nelson D.R."/>
            <person name="Luo J.G."/>
            <person name="Rep M."/>
            <person name="Liu H."/>
            <person name="Yang S."/>
            <person name="Wang J."/>
            <person name="Krasnoff S.B."/>
            <person name="Xu Y."/>
            <person name="Molnar I."/>
            <person name="Lin M."/>
        </authorList>
    </citation>
    <scope>NUCLEOTIDE SEQUENCE [LARGE SCALE GENOMIC DNA]</scope>
    <source>
        <strain evidence="10 11">ARSEF 6962</strain>
    </source>
</reference>
<dbReference type="InParanoid" id="A0A151GG49"/>
<gene>
    <name evidence="10" type="ORF">DCS_07987</name>
</gene>
<dbReference type="PANTHER" id="PTHR41391">
    <property type="entry name" value="RESTRICTION OF TELOMERE CAPPING PROTEIN 4"/>
    <property type="match status" value="1"/>
</dbReference>
<dbReference type="PANTHER" id="PTHR41391:SF1">
    <property type="entry name" value="RESTRICTION OF TELOMERE CAPPING PROTEIN 4"/>
    <property type="match status" value="1"/>
</dbReference>
<feature type="compositionally biased region" description="Basic and acidic residues" evidence="8">
    <location>
        <begin position="332"/>
        <end position="342"/>
    </location>
</feature>
<feature type="domain" description="Restriction of telomere capping protein 4 C-terminal" evidence="9">
    <location>
        <begin position="429"/>
        <end position="544"/>
    </location>
</feature>
<feature type="compositionally biased region" description="Low complexity" evidence="8">
    <location>
        <begin position="39"/>
        <end position="49"/>
    </location>
</feature>
<feature type="compositionally biased region" description="Low complexity" evidence="8">
    <location>
        <begin position="71"/>
        <end position="92"/>
    </location>
</feature>
<evidence type="ECO:0000256" key="3">
    <source>
        <dbReference type="ARBA" id="ARBA00004496"/>
    </source>
</evidence>
<feature type="region of interest" description="Disordered" evidence="8">
    <location>
        <begin position="316"/>
        <end position="349"/>
    </location>
</feature>
<dbReference type="STRING" id="98403.A0A151GG49"/>
<evidence type="ECO:0000256" key="4">
    <source>
        <dbReference type="ARBA" id="ARBA00009461"/>
    </source>
</evidence>
<evidence type="ECO:0000256" key="1">
    <source>
        <dbReference type="ARBA" id="ARBA00002738"/>
    </source>
</evidence>
<keyword evidence="7" id="KW-0539">Nucleus</keyword>
<feature type="compositionally biased region" description="Acidic residues" evidence="8">
    <location>
        <begin position="50"/>
        <end position="59"/>
    </location>
</feature>
<feature type="region of interest" description="Disordered" evidence="8">
    <location>
        <begin position="1"/>
        <end position="235"/>
    </location>
</feature>
<evidence type="ECO:0000256" key="5">
    <source>
        <dbReference type="ARBA" id="ARBA00015162"/>
    </source>
</evidence>
<feature type="compositionally biased region" description="Basic residues" evidence="8">
    <location>
        <begin position="99"/>
        <end position="108"/>
    </location>
</feature>
<dbReference type="GO" id="GO:0005737">
    <property type="term" value="C:cytoplasm"/>
    <property type="evidence" value="ECO:0007669"/>
    <property type="project" value="UniProtKB-SubCell"/>
</dbReference>
<organism evidence="10 11">
    <name type="scientific">Drechmeria coniospora</name>
    <name type="common">Nematophagous fungus</name>
    <name type="synonym">Meria coniospora</name>
    <dbReference type="NCBI Taxonomy" id="98403"/>
    <lineage>
        <taxon>Eukaryota</taxon>
        <taxon>Fungi</taxon>
        <taxon>Dikarya</taxon>
        <taxon>Ascomycota</taxon>
        <taxon>Pezizomycotina</taxon>
        <taxon>Sordariomycetes</taxon>
        <taxon>Hypocreomycetidae</taxon>
        <taxon>Hypocreales</taxon>
        <taxon>Ophiocordycipitaceae</taxon>
        <taxon>Drechmeria</taxon>
    </lineage>
</organism>
<dbReference type="InterPro" id="IPR039024">
    <property type="entry name" value="RTC4"/>
</dbReference>
<evidence type="ECO:0000256" key="7">
    <source>
        <dbReference type="ARBA" id="ARBA00023242"/>
    </source>
</evidence>
<comment type="caution">
    <text evidence="10">The sequence shown here is derived from an EMBL/GenBank/DDBJ whole genome shotgun (WGS) entry which is preliminary data.</text>
</comment>
<dbReference type="AlphaFoldDB" id="A0A151GG49"/>
<evidence type="ECO:0000256" key="2">
    <source>
        <dbReference type="ARBA" id="ARBA00004123"/>
    </source>
</evidence>
<sequence length="545" mass="60028">MVQRRVGLSKNVKTSPLLSNFRHAVEKRIIPPMRKTPKVAVAVDDPPVSSDEEEEDDGQIDPFADKDGASGRDAASSSKGNADALLDSSASSGDESKARGRIKQTRFGRSRETATSPRGVRRKSEEAECAEASGGKRRRLSGASSAHERMATSKTPAGAEENIVSDLGFARVKSARSTYGRKKPSSQEVAKDRRAVMASKATLQVPAMPESPEKAETSRRRLLLPSQLAPMSPKRMGAKLVTERQDDEVIGTILSSPKKAKPVLNQIPLLESPLPSGKLITKTWPRKKRVEAPRSPTPPRAVFKMPAQFADLGDCAGDAKDGPGVVLDDNSSDARNEEKSDSEPVDEVAQKSVASTLPVCPWCNEPVDRLLLAEFSKGKRMNVRQQSRFCHKHRKQTAKTIWQERDYPNVDWDHLERRFSEHRSSLLEIVNGKPSHFRAVLAVKIASGQARSMKKEENLNPGYYGPRGFNLMCDYLVDEFGSLLKEKAVDDRVIAGRGSAAFIQSVLVAELAVHLIRDDMRVSDEEARVILEESRALGEIVHEEE</sequence>
<evidence type="ECO:0000313" key="10">
    <source>
        <dbReference type="EMBL" id="KYK56021.1"/>
    </source>
</evidence>
<comment type="function">
    <text evidence="1">May be involved in a process influencing telomere capping.</text>
</comment>
<comment type="subcellular location">
    <subcellularLocation>
        <location evidence="3">Cytoplasm</location>
    </subcellularLocation>
    <subcellularLocation>
        <location evidence="2">Nucleus</location>
    </subcellularLocation>
</comment>